<dbReference type="Pfam" id="PF00646">
    <property type="entry name" value="F-box"/>
    <property type="match status" value="1"/>
</dbReference>
<gene>
    <name evidence="1" type="ORF">CRG98_016059</name>
</gene>
<protein>
    <submittedName>
        <fullName evidence="1">Uncharacterized protein</fullName>
    </submittedName>
</protein>
<dbReference type="InterPro" id="IPR032675">
    <property type="entry name" value="LRR_dom_sf"/>
</dbReference>
<dbReference type="Gene3D" id="3.80.10.10">
    <property type="entry name" value="Ribonuclease Inhibitor"/>
    <property type="match status" value="2"/>
</dbReference>
<evidence type="ECO:0000313" key="1">
    <source>
        <dbReference type="EMBL" id="PKI63541.1"/>
    </source>
</evidence>
<dbReference type="SUPFAM" id="SSF52058">
    <property type="entry name" value="L domain-like"/>
    <property type="match status" value="1"/>
</dbReference>
<comment type="caution">
    <text evidence="1">The sequence shown here is derived from an EMBL/GenBank/DDBJ whole genome shotgun (WGS) entry which is preliminary data.</text>
</comment>
<evidence type="ECO:0000313" key="2">
    <source>
        <dbReference type="Proteomes" id="UP000233551"/>
    </source>
</evidence>
<dbReference type="EMBL" id="PGOL01000887">
    <property type="protein sequence ID" value="PKI63541.1"/>
    <property type="molecule type" value="Genomic_DNA"/>
</dbReference>
<dbReference type="Pfam" id="PF24758">
    <property type="entry name" value="LRR_At5g56370"/>
    <property type="match status" value="1"/>
</dbReference>
<dbReference type="InterPro" id="IPR036047">
    <property type="entry name" value="F-box-like_dom_sf"/>
</dbReference>
<dbReference type="InterPro" id="IPR001810">
    <property type="entry name" value="F-box_dom"/>
</dbReference>
<dbReference type="STRING" id="22663.A0A2I0K4R7"/>
<proteinExistence type="predicted"/>
<keyword evidence="2" id="KW-1185">Reference proteome</keyword>
<accession>A0A2I0K4R7</accession>
<name>A0A2I0K4R7_PUNGR</name>
<dbReference type="OrthoDB" id="612216at2759"/>
<organism evidence="1 2">
    <name type="scientific">Punica granatum</name>
    <name type="common">Pomegranate</name>
    <dbReference type="NCBI Taxonomy" id="22663"/>
    <lineage>
        <taxon>Eukaryota</taxon>
        <taxon>Viridiplantae</taxon>
        <taxon>Streptophyta</taxon>
        <taxon>Embryophyta</taxon>
        <taxon>Tracheophyta</taxon>
        <taxon>Spermatophyta</taxon>
        <taxon>Magnoliopsida</taxon>
        <taxon>eudicotyledons</taxon>
        <taxon>Gunneridae</taxon>
        <taxon>Pentapetalae</taxon>
        <taxon>rosids</taxon>
        <taxon>malvids</taxon>
        <taxon>Myrtales</taxon>
        <taxon>Lythraceae</taxon>
        <taxon>Punica</taxon>
    </lineage>
</organism>
<dbReference type="SUPFAM" id="SSF81383">
    <property type="entry name" value="F-box domain"/>
    <property type="match status" value="1"/>
</dbReference>
<reference evidence="1 2" key="1">
    <citation type="submission" date="2017-11" db="EMBL/GenBank/DDBJ databases">
        <title>De-novo sequencing of pomegranate (Punica granatum L.) genome.</title>
        <authorList>
            <person name="Akparov Z."/>
            <person name="Amiraslanov A."/>
            <person name="Hajiyeva S."/>
            <person name="Abbasov M."/>
            <person name="Kaur K."/>
            <person name="Hamwieh A."/>
            <person name="Solovyev V."/>
            <person name="Salamov A."/>
            <person name="Braich B."/>
            <person name="Kosarev P."/>
            <person name="Mahmoud A."/>
            <person name="Hajiyev E."/>
            <person name="Babayeva S."/>
            <person name="Izzatullayeva V."/>
            <person name="Mammadov A."/>
            <person name="Mammadov A."/>
            <person name="Sharifova S."/>
            <person name="Ojaghi J."/>
            <person name="Eynullazada K."/>
            <person name="Bayramov B."/>
            <person name="Abdulazimova A."/>
            <person name="Shahmuradov I."/>
        </authorList>
    </citation>
    <scope>NUCLEOTIDE SEQUENCE [LARGE SCALE GENOMIC DNA]</scope>
    <source>
        <strain evidence="2">cv. AG2017</strain>
        <tissue evidence="1">Leaf</tissue>
    </source>
</reference>
<dbReference type="AlphaFoldDB" id="A0A2I0K4R7"/>
<dbReference type="PANTHER" id="PTHR34145">
    <property type="entry name" value="OS02G0105600 PROTEIN"/>
    <property type="match status" value="1"/>
</dbReference>
<dbReference type="InterPro" id="IPR055411">
    <property type="entry name" value="LRR_FXL15/At3g58940/PEG3-like"/>
</dbReference>
<dbReference type="GeneID" id="116214867"/>
<dbReference type="Proteomes" id="UP000233551">
    <property type="component" value="Unassembled WGS sequence"/>
</dbReference>
<dbReference type="InterPro" id="IPR053772">
    <property type="entry name" value="At1g61320/At1g61330-like"/>
</dbReference>
<sequence length="530" mass="61128">MDDDRISSLPEHVKHHILSFIPDIKEVARTSSLSKSWLRTWRSFQITDFKPWLIIPREAILDIIKTGQGNEYSERFVRLVDDALTRSRDGMPRLRLYVTFDMIPHVERWVDLALDYRVEELIVEILHNYLDKYQCPVPARVFSANFIKSLTLDGGIKVDGISAVRLPSLRSLQLWSANINEEMFRRLIGGCPVLEDLSVFCCYPLSEIEVSNLNYLKRARLGTGLPDFKFVRIKAPGLERFEFWYNAAVEQSAGLVVEVLCRTLTCLKLTSIHKSDEWFCHFLSKFPLLESLTLDGFGSLKRIRISNPLLKKISIESCYHLEDLRIDTPKLLSFYYNIYYGLGDRTLPFIWTENTPYSSAVGFRISFSWDPPELWLEGLQKFLTGWSATFRCLESTVCLCESGERIEEDKKNLASAAPGIQYMNFTSKASQSINFLILDCLFRTCQPRSVVLRVPYPLVKLICEAFAAKVGYPDYPDCCSGAGGFFCFCHRLKDAKIEWVEGYHHGGPLDWSTMCSLLRIEVWIRAEWWD</sequence>